<comment type="caution">
    <text evidence="2">The sequence shown here is derived from an EMBL/GenBank/DDBJ whole genome shotgun (WGS) entry which is preliminary data.</text>
</comment>
<organism evidence="2 3">
    <name type="scientific">Variovorax terrae</name>
    <dbReference type="NCBI Taxonomy" id="2923278"/>
    <lineage>
        <taxon>Bacteria</taxon>
        <taxon>Pseudomonadati</taxon>
        <taxon>Pseudomonadota</taxon>
        <taxon>Betaproteobacteria</taxon>
        <taxon>Burkholderiales</taxon>
        <taxon>Comamonadaceae</taxon>
        <taxon>Variovorax</taxon>
    </lineage>
</organism>
<dbReference type="GO" id="GO:0015813">
    <property type="term" value="P:L-glutamate transmembrane transport"/>
    <property type="evidence" value="ECO:0007669"/>
    <property type="project" value="InterPro"/>
</dbReference>
<dbReference type="RefSeq" id="WP_243305508.1">
    <property type="nucleotide sequence ID" value="NZ_JALGBI010000001.1"/>
</dbReference>
<feature type="transmembrane region" description="Helical" evidence="1">
    <location>
        <begin position="246"/>
        <end position="265"/>
    </location>
</feature>
<dbReference type="GO" id="GO:0015501">
    <property type="term" value="F:glutamate:sodium symporter activity"/>
    <property type="evidence" value="ECO:0007669"/>
    <property type="project" value="InterPro"/>
</dbReference>
<evidence type="ECO:0000313" key="2">
    <source>
        <dbReference type="EMBL" id="MCJ0762942.1"/>
    </source>
</evidence>
<reference evidence="2" key="1">
    <citation type="submission" date="2022-03" db="EMBL/GenBank/DDBJ databases">
        <authorList>
            <person name="Woo C.Y."/>
        </authorList>
    </citation>
    <scope>NUCLEOTIDE SEQUENCE</scope>
    <source>
        <strain evidence="2">CYS-02</strain>
    </source>
</reference>
<keyword evidence="3" id="KW-1185">Reference proteome</keyword>
<accession>A0A9X1VTB5</accession>
<dbReference type="InterPro" id="IPR004445">
    <property type="entry name" value="GltS"/>
</dbReference>
<feature type="transmembrane region" description="Helical" evidence="1">
    <location>
        <begin position="277"/>
        <end position="298"/>
    </location>
</feature>
<feature type="transmembrane region" description="Helical" evidence="1">
    <location>
        <begin position="71"/>
        <end position="90"/>
    </location>
</feature>
<protein>
    <recommendedName>
        <fullName evidence="4">Sodium/glutamate symporter</fullName>
    </recommendedName>
</protein>
<keyword evidence="1" id="KW-0472">Membrane</keyword>
<feature type="transmembrane region" description="Helical" evidence="1">
    <location>
        <begin position="304"/>
        <end position="328"/>
    </location>
</feature>
<feature type="transmembrane region" description="Helical" evidence="1">
    <location>
        <begin position="369"/>
        <end position="393"/>
    </location>
</feature>
<dbReference type="GO" id="GO:0016020">
    <property type="term" value="C:membrane"/>
    <property type="evidence" value="ECO:0007669"/>
    <property type="project" value="InterPro"/>
</dbReference>
<gene>
    <name evidence="2" type="ORF">MMF98_06940</name>
</gene>
<feature type="transmembrane region" description="Helical" evidence="1">
    <location>
        <begin position="37"/>
        <end position="59"/>
    </location>
</feature>
<evidence type="ECO:0008006" key="4">
    <source>
        <dbReference type="Google" id="ProtNLM"/>
    </source>
</evidence>
<dbReference type="Proteomes" id="UP001139447">
    <property type="component" value="Unassembled WGS sequence"/>
</dbReference>
<dbReference type="PANTHER" id="PTHR36178:SF1">
    <property type="entry name" value="SODIUM_GLUTAMATE SYMPORTER"/>
    <property type="match status" value="1"/>
</dbReference>
<keyword evidence="1" id="KW-0812">Transmembrane</keyword>
<keyword evidence="1" id="KW-1133">Transmembrane helix</keyword>
<evidence type="ECO:0000256" key="1">
    <source>
        <dbReference type="SAM" id="Phobius"/>
    </source>
</evidence>
<feature type="transmembrane region" description="Helical" evidence="1">
    <location>
        <begin position="161"/>
        <end position="185"/>
    </location>
</feature>
<dbReference type="AlphaFoldDB" id="A0A9X1VTB5"/>
<dbReference type="EMBL" id="JALGBI010000001">
    <property type="protein sequence ID" value="MCJ0762942.1"/>
    <property type="molecule type" value="Genomic_DNA"/>
</dbReference>
<dbReference type="Pfam" id="PF03616">
    <property type="entry name" value="Glt_symporter"/>
    <property type="match status" value="1"/>
</dbReference>
<evidence type="ECO:0000313" key="3">
    <source>
        <dbReference type="Proteomes" id="UP001139447"/>
    </source>
</evidence>
<feature type="transmembrane region" description="Helical" evidence="1">
    <location>
        <begin position="129"/>
        <end position="149"/>
    </location>
</feature>
<sequence>MMTLELDSAWTLVAALATILLGQRLNRALPALERASIPPAVTAGLLLSVLLAVLRAGGVLDLRLSTVPRDVLLLVFFSSLGFGAHLGRLATAGKGALVICLAIVLVALGQNLVGAALARAFGEPAAMGLFIGSAAYLGGHGTATAWAGVPQVAGLAGVLEVGLGSATLGLVLGGLVAGPVAAWLARRSQGGAGPAEAAAPGADEAPPRESPFSSDRWLLPLLCLTACVAVGPLLREALAATGLQVPGFLTVLLSAVLLTNLADALRKPFDTEATDLVGTLALRLFLAIAMLSLDWVALAAQLPLLLTGAVAQTLLTVAVGLLVVYTLFGRGRDGAAACGGFIGFSLGAMPVGLAVMRRLNTKVGETPRALLAITLAASLFTDTANALILTTLLRWFGP</sequence>
<name>A0A9X1VTB5_9BURK</name>
<feature type="transmembrane region" description="Helical" evidence="1">
    <location>
        <begin position="96"/>
        <end position="117"/>
    </location>
</feature>
<proteinExistence type="predicted"/>
<feature type="transmembrane region" description="Helical" evidence="1">
    <location>
        <begin position="217"/>
        <end position="234"/>
    </location>
</feature>
<feature type="transmembrane region" description="Helical" evidence="1">
    <location>
        <begin position="335"/>
        <end position="357"/>
    </location>
</feature>
<dbReference type="PANTHER" id="PTHR36178">
    <property type="entry name" value="SLR0625 PROTEIN"/>
    <property type="match status" value="1"/>
</dbReference>